<protein>
    <submittedName>
        <fullName evidence="2">Uncharacterized protein</fullName>
    </submittedName>
</protein>
<feature type="region of interest" description="Disordered" evidence="1">
    <location>
        <begin position="59"/>
        <end position="80"/>
    </location>
</feature>
<name>A0ABY4ACC7_9BURK</name>
<proteinExistence type="predicted"/>
<organism evidence="2 3">
    <name type="scientific">Massilia violaceinigra</name>
    <dbReference type="NCBI Taxonomy" id="2045208"/>
    <lineage>
        <taxon>Bacteria</taxon>
        <taxon>Pseudomonadati</taxon>
        <taxon>Pseudomonadota</taxon>
        <taxon>Betaproteobacteria</taxon>
        <taxon>Burkholderiales</taxon>
        <taxon>Oxalobacteraceae</taxon>
        <taxon>Telluria group</taxon>
        <taxon>Massilia</taxon>
    </lineage>
</organism>
<reference evidence="2 3" key="1">
    <citation type="submission" date="2020-10" db="EMBL/GenBank/DDBJ databases">
        <title>Genome analysis of Massilia species.</title>
        <authorList>
            <person name="Jung D.-H."/>
        </authorList>
    </citation>
    <scope>NUCLEOTIDE SEQUENCE [LARGE SCALE GENOMIC DNA]</scope>
    <source>
        <strain evidence="3">sipir</strain>
    </source>
</reference>
<keyword evidence="3" id="KW-1185">Reference proteome</keyword>
<dbReference type="Proteomes" id="UP000831532">
    <property type="component" value="Chromosome"/>
</dbReference>
<gene>
    <name evidence="2" type="ORF">INH39_12685</name>
</gene>
<evidence type="ECO:0000313" key="2">
    <source>
        <dbReference type="EMBL" id="UOD32432.1"/>
    </source>
</evidence>
<accession>A0ABY4ACC7</accession>
<sequence length="80" mass="8746">MIDRKEASELFTNVQRPTIEENDFCCAFWYSSGEQSGHGPTYIRSSDGQEYDGTIEITDHTEAEPEVNSTASAAANGPGK</sequence>
<evidence type="ECO:0000256" key="1">
    <source>
        <dbReference type="SAM" id="MobiDB-lite"/>
    </source>
</evidence>
<dbReference type="EMBL" id="CP063361">
    <property type="protein sequence ID" value="UOD32432.1"/>
    <property type="molecule type" value="Genomic_DNA"/>
</dbReference>
<evidence type="ECO:0000313" key="3">
    <source>
        <dbReference type="Proteomes" id="UP000831532"/>
    </source>
</evidence>
<dbReference type="RefSeq" id="WP_243493478.1">
    <property type="nucleotide sequence ID" value="NZ_CP063361.1"/>
</dbReference>